<organism evidence="9 10">
    <name type="scientific">Streptomyces chromofuscus</name>
    <dbReference type="NCBI Taxonomy" id="42881"/>
    <lineage>
        <taxon>Bacteria</taxon>
        <taxon>Bacillati</taxon>
        <taxon>Actinomycetota</taxon>
        <taxon>Actinomycetes</taxon>
        <taxon>Kitasatosporales</taxon>
        <taxon>Streptomycetaceae</taxon>
        <taxon>Streptomyces</taxon>
    </lineage>
</organism>
<evidence type="ECO:0000256" key="4">
    <source>
        <dbReference type="ARBA" id="ARBA00022692"/>
    </source>
</evidence>
<keyword evidence="3" id="KW-1003">Cell membrane</keyword>
<proteinExistence type="inferred from homology"/>
<dbReference type="GO" id="GO:0005886">
    <property type="term" value="C:plasma membrane"/>
    <property type="evidence" value="ECO:0007669"/>
    <property type="project" value="UniProtKB-SubCell"/>
</dbReference>
<evidence type="ECO:0000256" key="2">
    <source>
        <dbReference type="ARBA" id="ARBA00008929"/>
    </source>
</evidence>
<dbReference type="Pfam" id="PF03916">
    <property type="entry name" value="NrfD"/>
    <property type="match status" value="1"/>
</dbReference>
<evidence type="ECO:0000256" key="7">
    <source>
        <dbReference type="SAM" id="MobiDB-lite"/>
    </source>
</evidence>
<evidence type="ECO:0000313" key="9">
    <source>
        <dbReference type="EMBL" id="QOV45140.1"/>
    </source>
</evidence>
<feature type="transmembrane region" description="Helical" evidence="8">
    <location>
        <begin position="99"/>
        <end position="117"/>
    </location>
</feature>
<sequence length="364" mass="37388">MTGSDVTRGGVEGARPGRDALTGARTGRRRRRRGRGEQAMVPDVEFSSYYGKPILNRPTWKPLDIAGYLYLGGLAGASSLLAAGAHVTGRPGLARAAKLGASGAISVSLAALVHDLGRPARFQNMLRIFKPTSPMNLGSWLLVGYVPLTVAAAAADVSGRHRIVGAAATAGAAALGPAVATYTAVLLSDTAVPSWHEGHREMPFVFAGSGATAAAGLALACAPWQETGPARRLAVLGAGLELGAFRLMKQRMGLAAEPYEQGKQQRLLRAAEALTAGGAALAAFAGRQGPRAGGALPMAYAGWRGLAGGRSRLLTVAAGAALLAGSAALRFGVFHAGVASAEDPKYTVVPQRERLEARARSDGR</sequence>
<dbReference type="PANTHER" id="PTHR34856:SF2">
    <property type="entry name" value="PROTEIN NRFD"/>
    <property type="match status" value="1"/>
</dbReference>
<comment type="similarity">
    <text evidence="2">Belongs to the NrfD family.</text>
</comment>
<dbReference type="PANTHER" id="PTHR34856">
    <property type="entry name" value="PROTEIN NRFD"/>
    <property type="match status" value="1"/>
</dbReference>
<dbReference type="InterPro" id="IPR005614">
    <property type="entry name" value="NrfD-like"/>
</dbReference>
<keyword evidence="10" id="KW-1185">Reference proteome</keyword>
<feature type="transmembrane region" description="Helical" evidence="8">
    <location>
        <begin position="65"/>
        <end position="87"/>
    </location>
</feature>
<keyword evidence="6 8" id="KW-0472">Membrane</keyword>
<evidence type="ECO:0000256" key="6">
    <source>
        <dbReference type="ARBA" id="ARBA00023136"/>
    </source>
</evidence>
<feature type="transmembrane region" description="Helical" evidence="8">
    <location>
        <begin position="164"/>
        <end position="184"/>
    </location>
</feature>
<keyword evidence="4 8" id="KW-0812">Transmembrane</keyword>
<keyword evidence="5 8" id="KW-1133">Transmembrane helix</keyword>
<dbReference type="Proteomes" id="UP000594008">
    <property type="component" value="Chromosome"/>
</dbReference>
<dbReference type="EMBL" id="CP063374">
    <property type="protein sequence ID" value="QOV45140.1"/>
    <property type="molecule type" value="Genomic_DNA"/>
</dbReference>
<protein>
    <submittedName>
        <fullName evidence="9">Polysulfide reductase NrfD</fullName>
    </submittedName>
</protein>
<evidence type="ECO:0000256" key="3">
    <source>
        <dbReference type="ARBA" id="ARBA00022475"/>
    </source>
</evidence>
<dbReference type="InterPro" id="IPR052049">
    <property type="entry name" value="Electron_transfer_protein"/>
</dbReference>
<evidence type="ECO:0000313" key="10">
    <source>
        <dbReference type="Proteomes" id="UP000594008"/>
    </source>
</evidence>
<gene>
    <name evidence="9" type="primary">nrfD</name>
    <name evidence="9" type="ORF">IPT68_03960</name>
</gene>
<dbReference type="KEGG" id="schf:IPT68_03960"/>
<dbReference type="Gene3D" id="1.20.1630.10">
    <property type="entry name" value="Formate dehydrogenase/DMSO reductase domain"/>
    <property type="match status" value="1"/>
</dbReference>
<feature type="region of interest" description="Disordered" evidence="7">
    <location>
        <begin position="1"/>
        <end position="38"/>
    </location>
</feature>
<feature type="transmembrane region" description="Helical" evidence="8">
    <location>
        <begin position="204"/>
        <end position="224"/>
    </location>
</feature>
<accession>A0A7M2T905</accession>
<feature type="transmembrane region" description="Helical" evidence="8">
    <location>
        <begin position="137"/>
        <end position="157"/>
    </location>
</feature>
<evidence type="ECO:0000256" key="5">
    <source>
        <dbReference type="ARBA" id="ARBA00022989"/>
    </source>
</evidence>
<evidence type="ECO:0000256" key="1">
    <source>
        <dbReference type="ARBA" id="ARBA00004651"/>
    </source>
</evidence>
<comment type="subcellular location">
    <subcellularLocation>
        <location evidence="1">Cell membrane</location>
        <topology evidence="1">Multi-pass membrane protein</topology>
    </subcellularLocation>
</comment>
<reference evidence="9 10" key="1">
    <citation type="submission" date="2020-10" db="EMBL/GenBank/DDBJ databases">
        <title>Streptomyces chromofuscus complate genome analysis.</title>
        <authorList>
            <person name="Anwar N."/>
        </authorList>
    </citation>
    <scope>NUCLEOTIDE SEQUENCE [LARGE SCALE GENOMIC DNA]</scope>
    <source>
        <strain evidence="9 10">DSM 40273</strain>
    </source>
</reference>
<name>A0A7M2T905_STRCW</name>
<dbReference type="AlphaFoldDB" id="A0A7M2T905"/>
<evidence type="ECO:0000256" key="8">
    <source>
        <dbReference type="SAM" id="Phobius"/>
    </source>
</evidence>
<dbReference type="RefSeq" id="WP_189701196.1">
    <property type="nucleotide sequence ID" value="NZ_BMTA01000025.1"/>
</dbReference>